<keyword evidence="3" id="KW-1185">Reference proteome</keyword>
<feature type="region of interest" description="Disordered" evidence="1">
    <location>
        <begin position="94"/>
        <end position="128"/>
    </location>
</feature>
<name>A0AAD7HU42_9AGAR</name>
<sequence>MAGSLSTSRAWWWQRERGQASSRPKQSCSVFLNFPQLSSYASTTICAFSGAETQSFSRSFNPPETQSFDFHFTSPELKVETLHFERAEIWSADRPTTVHGSAPDHPLTIPSPTSDRPRSSSLQAEPSTDDSLRVLGSFYSNKYTRPGTPSDTLYQARRLYWLTLHSSSTDRNFNPPVQLGTEGVETTEDQLLSCLRLVASTLVRVQSCPKKKSVSIQTRVRADRLAGKEVSSFESARDGGGVGIAGIAATREAAGATDLAAACSRRCCERRRRTEGRHGGDSGEGTELRMLAEVVYVTEIESCSNIALLEFEMVYEEFTARWFVGKNKPRFAQRPREGKEVELA</sequence>
<evidence type="ECO:0000313" key="3">
    <source>
        <dbReference type="Proteomes" id="UP001215598"/>
    </source>
</evidence>
<dbReference type="AlphaFoldDB" id="A0AAD7HU42"/>
<dbReference type="Proteomes" id="UP001215598">
    <property type="component" value="Unassembled WGS sequence"/>
</dbReference>
<organism evidence="2 3">
    <name type="scientific">Mycena metata</name>
    <dbReference type="NCBI Taxonomy" id="1033252"/>
    <lineage>
        <taxon>Eukaryota</taxon>
        <taxon>Fungi</taxon>
        <taxon>Dikarya</taxon>
        <taxon>Basidiomycota</taxon>
        <taxon>Agaricomycotina</taxon>
        <taxon>Agaricomycetes</taxon>
        <taxon>Agaricomycetidae</taxon>
        <taxon>Agaricales</taxon>
        <taxon>Marasmiineae</taxon>
        <taxon>Mycenaceae</taxon>
        <taxon>Mycena</taxon>
    </lineage>
</organism>
<evidence type="ECO:0000313" key="2">
    <source>
        <dbReference type="EMBL" id="KAJ7728253.1"/>
    </source>
</evidence>
<reference evidence="2" key="1">
    <citation type="submission" date="2023-03" db="EMBL/GenBank/DDBJ databases">
        <title>Massive genome expansion in bonnet fungi (Mycena s.s.) driven by repeated elements and novel gene families across ecological guilds.</title>
        <authorList>
            <consortium name="Lawrence Berkeley National Laboratory"/>
            <person name="Harder C.B."/>
            <person name="Miyauchi S."/>
            <person name="Viragh M."/>
            <person name="Kuo A."/>
            <person name="Thoen E."/>
            <person name="Andreopoulos B."/>
            <person name="Lu D."/>
            <person name="Skrede I."/>
            <person name="Drula E."/>
            <person name="Henrissat B."/>
            <person name="Morin E."/>
            <person name="Kohler A."/>
            <person name="Barry K."/>
            <person name="LaButti K."/>
            <person name="Morin E."/>
            <person name="Salamov A."/>
            <person name="Lipzen A."/>
            <person name="Mereny Z."/>
            <person name="Hegedus B."/>
            <person name="Baldrian P."/>
            <person name="Stursova M."/>
            <person name="Weitz H."/>
            <person name="Taylor A."/>
            <person name="Grigoriev I.V."/>
            <person name="Nagy L.G."/>
            <person name="Martin F."/>
            <person name="Kauserud H."/>
        </authorList>
    </citation>
    <scope>NUCLEOTIDE SEQUENCE</scope>
    <source>
        <strain evidence="2">CBHHK182m</strain>
    </source>
</reference>
<evidence type="ECO:0000256" key="1">
    <source>
        <dbReference type="SAM" id="MobiDB-lite"/>
    </source>
</evidence>
<protein>
    <submittedName>
        <fullName evidence="2">Uncharacterized protein</fullName>
    </submittedName>
</protein>
<gene>
    <name evidence="2" type="ORF">B0H16DRAFT_1470625</name>
</gene>
<proteinExistence type="predicted"/>
<dbReference type="EMBL" id="JARKIB010000174">
    <property type="protein sequence ID" value="KAJ7728253.1"/>
    <property type="molecule type" value="Genomic_DNA"/>
</dbReference>
<accession>A0AAD7HU42</accession>
<comment type="caution">
    <text evidence="2">The sequence shown here is derived from an EMBL/GenBank/DDBJ whole genome shotgun (WGS) entry which is preliminary data.</text>
</comment>